<name>A0A8T4IVI2_9ACTN</name>
<gene>
    <name evidence="2" type="ORF">KDA82_24800</name>
</gene>
<evidence type="ECO:0000313" key="2">
    <source>
        <dbReference type="EMBL" id="MBR7676169.1"/>
    </source>
</evidence>
<accession>A0A8T4IVI2</accession>
<reference evidence="2" key="1">
    <citation type="submission" date="2021-04" db="EMBL/GenBank/DDBJ databases">
        <title>Sequencing of actinobacteria type strains.</title>
        <authorList>
            <person name="Nguyen G.-S."/>
            <person name="Wentzel A."/>
        </authorList>
    </citation>
    <scope>NUCLEOTIDE SEQUENCE</scope>
    <source>
        <strain evidence="2">DSM 42095</strain>
    </source>
</reference>
<dbReference type="AlphaFoldDB" id="A0A8T4IVI2"/>
<protein>
    <submittedName>
        <fullName evidence="2">DUF4326 domain-containing protein</fullName>
    </submittedName>
</protein>
<feature type="domain" description="DUF4326" evidence="1">
    <location>
        <begin position="19"/>
        <end position="96"/>
    </location>
</feature>
<dbReference type="InterPro" id="IPR025475">
    <property type="entry name" value="DUF4326"/>
</dbReference>
<dbReference type="EMBL" id="JAGSMN010000609">
    <property type="protein sequence ID" value="MBR7676169.1"/>
    <property type="molecule type" value="Genomic_DNA"/>
</dbReference>
<keyword evidence="3" id="KW-1185">Reference proteome</keyword>
<evidence type="ECO:0000313" key="3">
    <source>
        <dbReference type="Proteomes" id="UP000675554"/>
    </source>
</evidence>
<sequence>MPTRLSGTVTDALPLSGTCVYVGPRSEYENRFRAGDRAPSVAGTPMDAAMAVGLFAATLQGPVGRCYASRFARDLHGFDLMCTCPLDVPCHADVLLDLANALGAGTTSCAPCTTEGPR</sequence>
<dbReference type="Proteomes" id="UP000675554">
    <property type="component" value="Unassembled WGS sequence"/>
</dbReference>
<proteinExistence type="predicted"/>
<evidence type="ECO:0000259" key="1">
    <source>
        <dbReference type="Pfam" id="PF14216"/>
    </source>
</evidence>
<dbReference type="Pfam" id="PF14216">
    <property type="entry name" value="DUF4326"/>
    <property type="match status" value="1"/>
</dbReference>
<organism evidence="2 3">
    <name type="scientific">Streptomyces daliensis</name>
    <dbReference type="NCBI Taxonomy" id="299421"/>
    <lineage>
        <taxon>Bacteria</taxon>
        <taxon>Bacillati</taxon>
        <taxon>Actinomycetota</taxon>
        <taxon>Actinomycetes</taxon>
        <taxon>Kitasatosporales</taxon>
        <taxon>Streptomycetaceae</taxon>
        <taxon>Streptomyces</taxon>
    </lineage>
</organism>
<comment type="caution">
    <text evidence="2">The sequence shown here is derived from an EMBL/GenBank/DDBJ whole genome shotgun (WGS) entry which is preliminary data.</text>
</comment>